<evidence type="ECO:0000313" key="3">
    <source>
        <dbReference type="Proteomes" id="UP000002217"/>
    </source>
</evidence>
<dbReference type="eggNOG" id="COG3166">
    <property type="taxonomic scope" value="Bacteria"/>
</dbReference>
<reference evidence="2 3" key="1">
    <citation type="journal article" date="2009" name="Stand. Genomic Sci.">
        <title>Complete genome sequence of Desulfotomaculum acetoxidans type strain (5575).</title>
        <authorList>
            <person name="Spring S."/>
            <person name="Lapidus A."/>
            <person name="Schroder M."/>
            <person name="Gleim D."/>
            <person name="Sims D."/>
            <person name="Meincke L."/>
            <person name="Glavina Del Rio T."/>
            <person name="Tice H."/>
            <person name="Copeland A."/>
            <person name="Cheng J.F."/>
            <person name="Lucas S."/>
            <person name="Chen F."/>
            <person name="Nolan M."/>
            <person name="Bruce D."/>
            <person name="Goodwin L."/>
            <person name="Pitluck S."/>
            <person name="Ivanova N."/>
            <person name="Mavromatis K."/>
            <person name="Mikhailova N."/>
            <person name="Pati A."/>
            <person name="Chen A."/>
            <person name="Palaniappan K."/>
            <person name="Land M."/>
            <person name="Hauser L."/>
            <person name="Chang Y.J."/>
            <person name="Jeffries C.D."/>
            <person name="Chain P."/>
            <person name="Saunders E."/>
            <person name="Brettin T."/>
            <person name="Detter J.C."/>
            <person name="Goker M."/>
            <person name="Bristow J."/>
            <person name="Eisen J.A."/>
            <person name="Markowitz V."/>
            <person name="Hugenholtz P."/>
            <person name="Kyrpides N.C."/>
            <person name="Klenk H.P."/>
            <person name="Han C."/>
        </authorList>
    </citation>
    <scope>NUCLEOTIDE SEQUENCE [LARGE SCALE GENOMIC DNA]</scope>
    <source>
        <strain evidence="3">ATCC 49208 / DSM 771 / VKM B-1644</strain>
    </source>
</reference>
<keyword evidence="3" id="KW-1185">Reference proteome</keyword>
<dbReference type="KEGG" id="dae:Dtox_3252"/>
<dbReference type="AlphaFoldDB" id="C8W5I7"/>
<gene>
    <name evidence="2" type="ordered locus">Dtox_3252</name>
</gene>
<organism evidence="2 3">
    <name type="scientific">Desulfofarcimen acetoxidans (strain ATCC 49208 / DSM 771 / KCTC 5769 / VKM B-1644 / 5575)</name>
    <name type="common">Desulfotomaculum acetoxidans</name>
    <dbReference type="NCBI Taxonomy" id="485916"/>
    <lineage>
        <taxon>Bacteria</taxon>
        <taxon>Bacillati</taxon>
        <taxon>Bacillota</taxon>
        <taxon>Clostridia</taxon>
        <taxon>Eubacteriales</taxon>
        <taxon>Peptococcaceae</taxon>
        <taxon>Desulfofarcimen</taxon>
    </lineage>
</organism>
<evidence type="ECO:0000313" key="2">
    <source>
        <dbReference type="EMBL" id="ACV63987.1"/>
    </source>
</evidence>
<feature type="transmembrane region" description="Helical" evidence="1">
    <location>
        <begin position="26"/>
        <end position="48"/>
    </location>
</feature>
<dbReference type="Proteomes" id="UP000002217">
    <property type="component" value="Chromosome"/>
</dbReference>
<dbReference type="InterPro" id="IPR052534">
    <property type="entry name" value="Extracell_DNA_Util/SecSys_Comp"/>
</dbReference>
<protein>
    <submittedName>
        <fullName evidence="2">Fimbrial assembly family protein</fullName>
    </submittedName>
</protein>
<name>C8W5I7_DESAS</name>
<keyword evidence="1" id="KW-1133">Transmembrane helix</keyword>
<dbReference type="PANTHER" id="PTHR40278">
    <property type="entry name" value="DNA UTILIZATION PROTEIN HOFN"/>
    <property type="match status" value="1"/>
</dbReference>
<dbReference type="RefSeq" id="WP_015758679.1">
    <property type="nucleotide sequence ID" value="NC_013216.1"/>
</dbReference>
<sequence>MDIRINLLPPELLGQQRKKQKRREQVFIGGIVLGVFLLVYAVLFIFTWQIESEAAALKKNRMALEAQVNANESYAVLQDKVAQADKLIGTALGTNADWTKIMTEINNCMPAGIRLTGFSVINNNTSVAAGNNPVAQLGQSVQGQKPVTSVTATTPNSSAPVAPNASTAVGGLDLQGLSPDHSTVGEWLEGMNKLSYLSDVRCQFSSEEDQEGQKMVRFEIKAALNPAGSQTGKAGGVNGN</sequence>
<dbReference type="STRING" id="485916.Dtox_3252"/>
<dbReference type="HOGENOM" id="CLU_1193969_0_0_9"/>
<dbReference type="EMBL" id="CP001720">
    <property type="protein sequence ID" value="ACV63987.1"/>
    <property type="molecule type" value="Genomic_DNA"/>
</dbReference>
<keyword evidence="1" id="KW-0812">Transmembrane</keyword>
<accession>C8W5I7</accession>
<dbReference type="OrthoDB" id="1787433at2"/>
<dbReference type="PANTHER" id="PTHR40278:SF1">
    <property type="entry name" value="DNA UTILIZATION PROTEIN HOFN"/>
    <property type="match status" value="1"/>
</dbReference>
<evidence type="ECO:0000256" key="1">
    <source>
        <dbReference type="SAM" id="Phobius"/>
    </source>
</evidence>
<proteinExistence type="predicted"/>
<keyword evidence="1" id="KW-0472">Membrane</keyword>